<feature type="transmembrane region" description="Helical" evidence="9">
    <location>
        <begin position="119"/>
        <end position="142"/>
    </location>
</feature>
<dbReference type="AlphaFoldDB" id="I7M1Z9"/>
<dbReference type="InterPro" id="IPR000595">
    <property type="entry name" value="cNMP-bd_dom"/>
</dbReference>
<dbReference type="SUPFAM" id="SSF81324">
    <property type="entry name" value="Voltage-gated potassium channels"/>
    <property type="match status" value="1"/>
</dbReference>
<keyword evidence="13" id="KW-1185">Reference proteome</keyword>
<dbReference type="GO" id="GO:0035725">
    <property type="term" value="P:sodium ion transmembrane transport"/>
    <property type="evidence" value="ECO:0007669"/>
    <property type="project" value="TreeGrafter"/>
</dbReference>
<keyword evidence="7" id="KW-0862">Zinc</keyword>
<name>I7M1Z9_TETTS</name>
<evidence type="ECO:0000259" key="11">
    <source>
        <dbReference type="PROSITE" id="PS50158"/>
    </source>
</evidence>
<dbReference type="PANTHER" id="PTHR45689">
    <property type="entry name" value="I[[H]] CHANNEL, ISOFORM E"/>
    <property type="match status" value="1"/>
</dbReference>
<accession>I7M1Z9</accession>
<keyword evidence="4 9" id="KW-1133">Transmembrane helix</keyword>
<evidence type="ECO:0000256" key="5">
    <source>
        <dbReference type="ARBA" id="ARBA00023065"/>
    </source>
</evidence>
<dbReference type="InParanoid" id="I7M1Z9"/>
<feature type="transmembrane region" description="Helical" evidence="9">
    <location>
        <begin position="192"/>
        <end position="214"/>
    </location>
</feature>
<evidence type="ECO:0000313" key="13">
    <source>
        <dbReference type="Proteomes" id="UP000009168"/>
    </source>
</evidence>
<evidence type="ECO:0000256" key="8">
    <source>
        <dbReference type="SAM" id="MobiDB-lite"/>
    </source>
</evidence>
<dbReference type="Gene3D" id="2.60.120.10">
    <property type="entry name" value="Jelly Rolls"/>
    <property type="match status" value="1"/>
</dbReference>
<dbReference type="CDD" id="cd00038">
    <property type="entry name" value="CAP_ED"/>
    <property type="match status" value="1"/>
</dbReference>
<proteinExistence type="predicted"/>
<keyword evidence="7" id="KW-0863">Zinc-finger</keyword>
<dbReference type="GeneID" id="7842069"/>
<keyword evidence="7" id="KW-0479">Metal-binding</keyword>
<dbReference type="PANTHER" id="PTHR45689:SF5">
    <property type="entry name" value="I[[H]] CHANNEL, ISOFORM E"/>
    <property type="match status" value="1"/>
</dbReference>
<dbReference type="SMART" id="SM00100">
    <property type="entry name" value="cNMP"/>
    <property type="match status" value="1"/>
</dbReference>
<evidence type="ECO:0000256" key="9">
    <source>
        <dbReference type="SAM" id="Phobius"/>
    </source>
</evidence>
<feature type="transmembrane region" description="Helical" evidence="9">
    <location>
        <begin position="342"/>
        <end position="365"/>
    </location>
</feature>
<dbReference type="PROSITE" id="PS50158">
    <property type="entry name" value="ZF_CCHC"/>
    <property type="match status" value="1"/>
</dbReference>
<protein>
    <submittedName>
        <fullName evidence="12">Cyclic nucleotide-binding domain protein</fullName>
    </submittedName>
</protein>
<comment type="subcellular location">
    <subcellularLocation>
        <location evidence="1">Membrane</location>
        <topology evidence="1">Multi-pass membrane protein</topology>
    </subcellularLocation>
</comment>
<keyword evidence="5" id="KW-0406">Ion transport</keyword>
<dbReference type="Gene3D" id="1.10.287.70">
    <property type="match status" value="1"/>
</dbReference>
<evidence type="ECO:0000256" key="6">
    <source>
        <dbReference type="ARBA" id="ARBA00023136"/>
    </source>
</evidence>
<gene>
    <name evidence="12" type="ORF">TTHERM_00343990</name>
</gene>
<dbReference type="GO" id="GO:0003676">
    <property type="term" value="F:nucleic acid binding"/>
    <property type="evidence" value="ECO:0007669"/>
    <property type="project" value="InterPro"/>
</dbReference>
<feature type="transmembrane region" description="Helical" evidence="9">
    <location>
        <begin position="93"/>
        <end position="112"/>
    </location>
</feature>
<reference evidence="13" key="1">
    <citation type="journal article" date="2006" name="PLoS Biol.">
        <title>Macronuclear genome sequence of the ciliate Tetrahymena thermophila, a model eukaryote.</title>
        <authorList>
            <person name="Eisen J.A."/>
            <person name="Coyne R.S."/>
            <person name="Wu M."/>
            <person name="Wu D."/>
            <person name="Thiagarajan M."/>
            <person name="Wortman J.R."/>
            <person name="Badger J.H."/>
            <person name="Ren Q."/>
            <person name="Amedeo P."/>
            <person name="Jones K.M."/>
            <person name="Tallon L.J."/>
            <person name="Delcher A.L."/>
            <person name="Salzberg S.L."/>
            <person name="Silva J.C."/>
            <person name="Haas B.J."/>
            <person name="Majoros W.H."/>
            <person name="Farzad M."/>
            <person name="Carlton J.M."/>
            <person name="Smith R.K. Jr."/>
            <person name="Garg J."/>
            <person name="Pearlman R.E."/>
            <person name="Karrer K.M."/>
            <person name="Sun L."/>
            <person name="Manning G."/>
            <person name="Elde N.C."/>
            <person name="Turkewitz A.P."/>
            <person name="Asai D.J."/>
            <person name="Wilkes D.E."/>
            <person name="Wang Y."/>
            <person name="Cai H."/>
            <person name="Collins K."/>
            <person name="Stewart B.A."/>
            <person name="Lee S.R."/>
            <person name="Wilamowska K."/>
            <person name="Weinberg Z."/>
            <person name="Ruzzo W.L."/>
            <person name="Wloga D."/>
            <person name="Gaertig J."/>
            <person name="Frankel J."/>
            <person name="Tsao C.-C."/>
            <person name="Gorovsky M.A."/>
            <person name="Keeling P.J."/>
            <person name="Waller R.F."/>
            <person name="Patron N.J."/>
            <person name="Cherry J.M."/>
            <person name="Stover N.A."/>
            <person name="Krieger C.J."/>
            <person name="del Toro C."/>
            <person name="Ryder H.F."/>
            <person name="Williamson S.C."/>
            <person name="Barbeau R.A."/>
            <person name="Hamilton E.P."/>
            <person name="Orias E."/>
        </authorList>
    </citation>
    <scope>NUCLEOTIDE SEQUENCE [LARGE SCALE GENOMIC DNA]</scope>
    <source>
        <strain evidence="13">SB210</strain>
    </source>
</reference>
<keyword evidence="6 9" id="KW-0472">Membrane</keyword>
<evidence type="ECO:0000259" key="10">
    <source>
        <dbReference type="PROSITE" id="PS50042"/>
    </source>
</evidence>
<dbReference type="InterPro" id="IPR005821">
    <property type="entry name" value="Ion_trans_dom"/>
</dbReference>
<dbReference type="GO" id="GO:0005249">
    <property type="term" value="F:voltage-gated potassium channel activity"/>
    <property type="evidence" value="ECO:0007669"/>
    <property type="project" value="TreeGrafter"/>
</dbReference>
<dbReference type="OrthoDB" id="10035564at2759"/>
<feature type="domain" description="Cyclic nucleotide-binding" evidence="10">
    <location>
        <begin position="448"/>
        <end position="571"/>
    </location>
</feature>
<dbReference type="Proteomes" id="UP000009168">
    <property type="component" value="Unassembled WGS sequence"/>
</dbReference>
<dbReference type="GO" id="GO:0003254">
    <property type="term" value="P:regulation of membrane depolarization"/>
    <property type="evidence" value="ECO:0007669"/>
    <property type="project" value="TreeGrafter"/>
</dbReference>
<evidence type="ECO:0000256" key="2">
    <source>
        <dbReference type="ARBA" id="ARBA00022448"/>
    </source>
</evidence>
<dbReference type="Gene3D" id="1.10.287.630">
    <property type="entry name" value="Helix hairpin bin"/>
    <property type="match status" value="1"/>
</dbReference>
<evidence type="ECO:0000256" key="1">
    <source>
        <dbReference type="ARBA" id="ARBA00004141"/>
    </source>
</evidence>
<dbReference type="Pfam" id="PF00520">
    <property type="entry name" value="Ion_trans"/>
    <property type="match status" value="1"/>
</dbReference>
<dbReference type="GO" id="GO:0008270">
    <property type="term" value="F:zinc ion binding"/>
    <property type="evidence" value="ECO:0007669"/>
    <property type="project" value="UniProtKB-KW"/>
</dbReference>
<feature type="region of interest" description="Disordered" evidence="8">
    <location>
        <begin position="629"/>
        <end position="649"/>
    </location>
</feature>
<feature type="compositionally biased region" description="Basic residues" evidence="8">
    <location>
        <begin position="632"/>
        <end position="641"/>
    </location>
</feature>
<feature type="transmembrane region" description="Helical" evidence="9">
    <location>
        <begin position="313"/>
        <end position="330"/>
    </location>
</feature>
<dbReference type="InterPro" id="IPR018490">
    <property type="entry name" value="cNMP-bd_dom_sf"/>
</dbReference>
<dbReference type="InterPro" id="IPR051413">
    <property type="entry name" value="K/Na_HCN_channel"/>
</dbReference>
<feature type="region of interest" description="Disordered" evidence="8">
    <location>
        <begin position="690"/>
        <end position="740"/>
    </location>
</feature>
<keyword evidence="3 9" id="KW-0812">Transmembrane</keyword>
<evidence type="ECO:0000256" key="3">
    <source>
        <dbReference type="ARBA" id="ARBA00022692"/>
    </source>
</evidence>
<dbReference type="EMBL" id="GG662654">
    <property type="protein sequence ID" value="EAR98199.2"/>
    <property type="molecule type" value="Genomic_DNA"/>
</dbReference>
<dbReference type="RefSeq" id="XP_001018444.2">
    <property type="nucleotide sequence ID" value="XM_001018444.2"/>
</dbReference>
<dbReference type="KEGG" id="tet:TTHERM_00343990"/>
<dbReference type="PROSITE" id="PS50042">
    <property type="entry name" value="CNMP_BINDING_3"/>
    <property type="match status" value="1"/>
</dbReference>
<feature type="transmembrane region" description="Helical" evidence="9">
    <location>
        <begin position="220"/>
        <end position="240"/>
    </location>
</feature>
<dbReference type="SUPFAM" id="SSF51206">
    <property type="entry name" value="cAMP-binding domain-like"/>
    <property type="match status" value="1"/>
</dbReference>
<feature type="transmembrane region" description="Helical" evidence="9">
    <location>
        <begin position="261"/>
        <end position="285"/>
    </location>
</feature>
<organism evidence="12 13">
    <name type="scientific">Tetrahymena thermophila (strain SB210)</name>
    <dbReference type="NCBI Taxonomy" id="312017"/>
    <lineage>
        <taxon>Eukaryota</taxon>
        <taxon>Sar</taxon>
        <taxon>Alveolata</taxon>
        <taxon>Ciliophora</taxon>
        <taxon>Intramacronucleata</taxon>
        <taxon>Oligohymenophorea</taxon>
        <taxon>Hymenostomatida</taxon>
        <taxon>Tetrahymenina</taxon>
        <taxon>Tetrahymenidae</taxon>
        <taxon>Tetrahymena</taxon>
    </lineage>
</organism>
<evidence type="ECO:0000256" key="7">
    <source>
        <dbReference type="PROSITE-ProRule" id="PRU00047"/>
    </source>
</evidence>
<dbReference type="InterPro" id="IPR001878">
    <property type="entry name" value="Znf_CCHC"/>
</dbReference>
<evidence type="ECO:0000256" key="4">
    <source>
        <dbReference type="ARBA" id="ARBA00022989"/>
    </source>
</evidence>
<sequence>MQQSNLEYIQPKIQAKKESIYNYQKAADIIHYVIGKSANRVQRVDQQIKNFIAILKSLKQNRRLPQLEDAQYLLLKDQSYYYQINEQNKIKRLFTFFILLLSFFKIPFPLFMPTDTFRIYWNFFQVFFIYTFLYIYSILLFFCSNEQDSISIKQYFKIAFILFLLDIIVNFNTSYFDKDTIIKKRKKIAWRYISSSIFLTDAICTIIIGSKIIFDANFIYNPNSTLIFFVNLLLFSKLNGSQEKRNSIYFLFNLTENQKHLIRLCNQLISVISVAHFVSLSWYFLGSYEVENGYQVSWLQKFNLLEQTYLEKYIYSMYWSITTMTTVGYGDISATNYVEATFILFSMILFSCMFAYSINNIGFILQEIEKSSKQVNDSITTIQRYLNRKNVNIHLQSRVRHYLQFLAKEQKDRNLQAENSVLKSLSKKLRDEIAIEVNQRILKNYSIFQTNFSQQTLVKLTFIMEELQISPNEIIFEQGDSEDQSIYLIESGVIEIYQLLPPYSNINKLRDNNNSHILKQLKKKDLFGEISFFSGLARKSYARSLNLSTLYKIDRNKFIAILKENNEDLERFKMIEEQIKVQKDFSSIYLECYCCKLQGHLANDCPLLHQKFDTQFQILKHNFSIYQNRQKADRRKNKQYPKSKLMPEQNKEICKDLRNQLRNYNTIVESYFKTELDFLTSASQKDIVKNDQEDYQTSTEESSESLEDDKQQNKSVFQPDKQKSLIQKRASERQQKNSIMQNSDFAANLLQNENVEQISNQVMFKNQQSIKTIQNMNIEYAQSKSFSNNEYASDTQKTDTENEFQQEEVNQGIQNQEQLLPSILNSKTLVEIQKTNSNIKLASNLSSTEINLKSKKQEKKNSKQVIYQSKKRISQDDCYSNNFSDEETIKPIQNSSNKRKSIKIKVGTKKDLQEQLSKTSFEILNSLNGNFLKNLVYQNSQNTIQTINAINMQEDAIDDLSKINQDINKLEQNQYSLQQIKQNHSQKSVNFNVNQNDQNENNFLCKSLKVLGIPSQMILNTSNQKEILQQIEDILRRSKKDITSLSKYSQRLIDEQQNYHNFFMNDFDKIRFYKRFFPHNNFSHIFNNTNLKKLTEFKKIKQSKTFANKGRRNNILKTAVPRKSLFCNIALLQNNFPSEINLDSYKPTFLSYGVCCKDYSIFPKSYQNNIYLNEIFKQQEQQN</sequence>
<dbReference type="Pfam" id="PF00027">
    <property type="entry name" value="cNMP_binding"/>
    <property type="match status" value="1"/>
</dbReference>
<evidence type="ECO:0000313" key="12">
    <source>
        <dbReference type="EMBL" id="EAR98199.2"/>
    </source>
</evidence>
<dbReference type="GO" id="GO:0098855">
    <property type="term" value="C:HCN channel complex"/>
    <property type="evidence" value="ECO:0007669"/>
    <property type="project" value="TreeGrafter"/>
</dbReference>
<dbReference type="InterPro" id="IPR014710">
    <property type="entry name" value="RmlC-like_jellyroll"/>
</dbReference>
<keyword evidence="2" id="KW-0813">Transport</keyword>
<feature type="domain" description="CCHC-type" evidence="11">
    <location>
        <begin position="592"/>
        <end position="606"/>
    </location>
</feature>